<keyword evidence="2" id="KW-0547">Nucleotide-binding</keyword>
<dbReference type="Proteomes" id="UP000553632">
    <property type="component" value="Unassembled WGS sequence"/>
</dbReference>
<organism evidence="8 9">
    <name type="scientific">Perkinsus olseni</name>
    <name type="common">Perkinsus atlanticus</name>
    <dbReference type="NCBI Taxonomy" id="32597"/>
    <lineage>
        <taxon>Eukaryota</taxon>
        <taxon>Sar</taxon>
        <taxon>Alveolata</taxon>
        <taxon>Perkinsozoa</taxon>
        <taxon>Perkinsea</taxon>
        <taxon>Perkinsida</taxon>
        <taxon>Perkinsidae</taxon>
        <taxon>Perkinsus</taxon>
    </lineage>
</organism>
<dbReference type="PROSITE" id="PS50222">
    <property type="entry name" value="EF_HAND_2"/>
    <property type="match status" value="1"/>
</dbReference>
<dbReference type="Pfam" id="PF00069">
    <property type="entry name" value="Pkinase"/>
    <property type="match status" value="1"/>
</dbReference>
<dbReference type="PROSITE" id="PS50011">
    <property type="entry name" value="PROTEIN_KINASE_DOM"/>
    <property type="match status" value="1"/>
</dbReference>
<dbReference type="InterPro" id="IPR011009">
    <property type="entry name" value="Kinase-like_dom_sf"/>
</dbReference>
<keyword evidence="3" id="KW-0067">ATP-binding</keyword>
<feature type="compositionally biased region" description="Low complexity" evidence="5">
    <location>
        <begin position="56"/>
        <end position="73"/>
    </location>
</feature>
<dbReference type="GO" id="GO:0005509">
    <property type="term" value="F:calcium ion binding"/>
    <property type="evidence" value="ECO:0007669"/>
    <property type="project" value="InterPro"/>
</dbReference>
<dbReference type="InterPro" id="IPR000719">
    <property type="entry name" value="Prot_kinase_dom"/>
</dbReference>
<dbReference type="EMBL" id="JABANO010003031">
    <property type="protein sequence ID" value="KAF4757107.1"/>
    <property type="molecule type" value="Genomic_DNA"/>
</dbReference>
<comment type="similarity">
    <text evidence="1">Belongs to the protein kinase superfamily. STE Ser/Thr protein kinase family. STE20 subfamily.</text>
</comment>
<evidence type="ECO:0000256" key="5">
    <source>
        <dbReference type="SAM" id="MobiDB-lite"/>
    </source>
</evidence>
<feature type="region of interest" description="Disordered" evidence="5">
    <location>
        <begin position="409"/>
        <end position="439"/>
    </location>
</feature>
<keyword evidence="9" id="KW-1185">Reference proteome</keyword>
<evidence type="ECO:0000256" key="1">
    <source>
        <dbReference type="ARBA" id="ARBA00008874"/>
    </source>
</evidence>
<protein>
    <submittedName>
        <fullName evidence="8">Uncharacterized protein</fullName>
    </submittedName>
</protein>
<comment type="caution">
    <text evidence="8">The sequence shown here is derived from an EMBL/GenBank/DDBJ whole genome shotgun (WGS) entry which is preliminary data.</text>
</comment>
<evidence type="ECO:0000259" key="7">
    <source>
        <dbReference type="PROSITE" id="PS50222"/>
    </source>
</evidence>
<dbReference type="PANTHER" id="PTHR45832:SF22">
    <property type="entry name" value="SERINE_THREONINE-PROTEIN KINASE SAMKA-RELATED"/>
    <property type="match status" value="1"/>
</dbReference>
<evidence type="ECO:0000256" key="3">
    <source>
        <dbReference type="ARBA" id="ARBA00022840"/>
    </source>
</evidence>
<dbReference type="SUPFAM" id="SSF56112">
    <property type="entry name" value="Protein kinase-like (PK-like)"/>
    <property type="match status" value="1"/>
</dbReference>
<proteinExistence type="inferred from homology"/>
<evidence type="ECO:0000259" key="6">
    <source>
        <dbReference type="PROSITE" id="PS50011"/>
    </source>
</evidence>
<dbReference type="GO" id="GO:0005524">
    <property type="term" value="F:ATP binding"/>
    <property type="evidence" value="ECO:0007669"/>
    <property type="project" value="UniProtKB-KW"/>
</dbReference>
<feature type="compositionally biased region" description="Polar residues" evidence="5">
    <location>
        <begin position="378"/>
        <end position="393"/>
    </location>
</feature>
<dbReference type="Gene3D" id="1.10.238.10">
    <property type="entry name" value="EF-hand"/>
    <property type="match status" value="1"/>
</dbReference>
<dbReference type="GO" id="GO:0004672">
    <property type="term" value="F:protein kinase activity"/>
    <property type="evidence" value="ECO:0007669"/>
    <property type="project" value="InterPro"/>
</dbReference>
<feature type="compositionally biased region" description="Pro residues" evidence="5">
    <location>
        <begin position="409"/>
        <end position="421"/>
    </location>
</feature>
<evidence type="ECO:0000313" key="8">
    <source>
        <dbReference type="EMBL" id="KAF4757107.1"/>
    </source>
</evidence>
<dbReference type="InterPro" id="IPR011992">
    <property type="entry name" value="EF-hand-dom_pair"/>
</dbReference>
<dbReference type="Gene3D" id="3.30.200.20">
    <property type="entry name" value="Phosphorylase Kinase, domain 1"/>
    <property type="match status" value="1"/>
</dbReference>
<sequence length="529" mass="59310">MSHHHHHQYQQRQEEEVVGHDDEDEDDDDDQRLKHLQRLLPNSHSREGSIAAAPDGSSDGHPVVVHGSGVSSGCDDDDYQNNVYHNHHDNHDDISKCRPDGGRSAATPSSSSSRHYHQQQQRQGGGDVNTTNSGYAAAVGSSGAAAAVNDNLMARARRVGVKIRSITAINTICDTAFRWVDSERCRYIDLQQNRTALSFVFQQLRGEVPVPNEYWYELVFRNFDRDQDGLIHYNDFFEIVLQYYEHHAERRLQQQQQQQQQEGCNNKNNHQQLLDHSQQLVILHNASNEKEEEEEEVMTMTSKKAIIIMLTQHVGMNSVVDNQPPFVLEEQKRENTPSVLPSSPPDLAIITCASSNNNNNKKEEVGKMNGKDDDNKSNRGISSSASLPLSFTPHNTSKGVLEASSCYPPVPRGGPHAPQPSTPIHNTPSTGIGSASTGSRRVNLRDSVMYPSYKSRLAIFDDYEFFDKAGEGAFGKVLVVRHKTTKHVRACKAMGLHSPQQRDLIQTEIDLLKSLDHPNILKLFETYVD</sequence>
<name>A0A7J6UIU9_PEROL</name>
<feature type="compositionally biased region" description="Basic and acidic residues" evidence="5">
    <location>
        <begin position="360"/>
        <end position="377"/>
    </location>
</feature>
<dbReference type="InterPro" id="IPR051931">
    <property type="entry name" value="PAK3-like"/>
</dbReference>
<dbReference type="InterPro" id="IPR002048">
    <property type="entry name" value="EF_hand_dom"/>
</dbReference>
<feature type="region of interest" description="Disordered" evidence="5">
    <location>
        <begin position="353"/>
        <end position="393"/>
    </location>
</feature>
<dbReference type="AlphaFoldDB" id="A0A7J6UIU9"/>
<feature type="compositionally biased region" description="Low complexity" evidence="5">
    <location>
        <begin position="109"/>
        <end position="122"/>
    </location>
</feature>
<comment type="similarity">
    <text evidence="4">Belongs to the protein kinase superfamily. Ser/Thr protein kinase family. CDPK subfamily.</text>
</comment>
<feature type="compositionally biased region" description="Polar residues" evidence="5">
    <location>
        <begin position="422"/>
        <end position="439"/>
    </location>
</feature>
<dbReference type="SUPFAM" id="SSF47473">
    <property type="entry name" value="EF-hand"/>
    <property type="match status" value="1"/>
</dbReference>
<feature type="domain" description="EF-hand" evidence="7">
    <location>
        <begin position="219"/>
        <end position="246"/>
    </location>
</feature>
<dbReference type="PANTHER" id="PTHR45832">
    <property type="entry name" value="SERINE/THREONINE-PROTEIN KINASE SAMKA-RELATED-RELATED"/>
    <property type="match status" value="1"/>
</dbReference>
<accession>A0A7J6UIU9</accession>
<feature type="compositionally biased region" description="Acidic residues" evidence="5">
    <location>
        <begin position="21"/>
        <end position="30"/>
    </location>
</feature>
<evidence type="ECO:0000256" key="4">
    <source>
        <dbReference type="ARBA" id="ARBA00024334"/>
    </source>
</evidence>
<feature type="non-terminal residue" evidence="8">
    <location>
        <position position="1"/>
    </location>
</feature>
<evidence type="ECO:0000256" key="2">
    <source>
        <dbReference type="ARBA" id="ARBA00022741"/>
    </source>
</evidence>
<feature type="domain" description="Protein kinase" evidence="6">
    <location>
        <begin position="463"/>
        <end position="529"/>
    </location>
</feature>
<feature type="region of interest" description="Disordered" evidence="5">
    <location>
        <begin position="1"/>
        <end position="133"/>
    </location>
</feature>
<feature type="compositionally biased region" description="Basic and acidic residues" evidence="5">
    <location>
        <begin position="86"/>
        <end position="101"/>
    </location>
</feature>
<evidence type="ECO:0000313" key="9">
    <source>
        <dbReference type="Proteomes" id="UP000553632"/>
    </source>
</evidence>
<gene>
    <name evidence="8" type="ORF">FOZ63_000729</name>
</gene>
<reference evidence="8 9" key="1">
    <citation type="submission" date="2020-04" db="EMBL/GenBank/DDBJ databases">
        <title>Perkinsus olseni comparative genomics.</title>
        <authorList>
            <person name="Bogema D.R."/>
        </authorList>
    </citation>
    <scope>NUCLEOTIDE SEQUENCE [LARGE SCALE GENOMIC DNA]</scope>
    <source>
        <strain evidence="8 9">ATCC PRA-207</strain>
    </source>
</reference>